<dbReference type="PROSITE" id="PS50893">
    <property type="entry name" value="ABC_TRANSPORTER_2"/>
    <property type="match status" value="1"/>
</dbReference>
<evidence type="ECO:0008006" key="12">
    <source>
        <dbReference type="Google" id="ProtNLM"/>
    </source>
</evidence>
<dbReference type="InterPro" id="IPR027417">
    <property type="entry name" value="P-loop_NTPase"/>
</dbReference>
<keyword evidence="4" id="KW-0067">ATP-binding</keyword>
<comment type="caution">
    <text evidence="10">The sequence shown here is derived from an EMBL/GenBank/DDBJ whole genome shotgun (WGS) entry which is preliminary data.</text>
</comment>
<evidence type="ECO:0000256" key="4">
    <source>
        <dbReference type="ARBA" id="ARBA00022840"/>
    </source>
</evidence>
<evidence type="ECO:0000259" key="8">
    <source>
        <dbReference type="PROSITE" id="PS50893"/>
    </source>
</evidence>
<dbReference type="GO" id="GO:0140359">
    <property type="term" value="F:ABC-type transporter activity"/>
    <property type="evidence" value="ECO:0007669"/>
    <property type="project" value="InterPro"/>
</dbReference>
<keyword evidence="6 7" id="KW-0472">Membrane</keyword>
<reference evidence="10 11" key="1">
    <citation type="submission" date="2018-04" db="EMBL/GenBank/DDBJ databases">
        <title>Chitinophaga fuyangensis sp. nov., isolated from soil in a chemical factory.</title>
        <authorList>
            <person name="Chen K."/>
        </authorList>
    </citation>
    <scope>NUCLEOTIDE SEQUENCE [LARGE SCALE GENOMIC DNA]</scope>
    <source>
        <strain evidence="10 11">LY-1</strain>
    </source>
</reference>
<dbReference type="GO" id="GO:0005524">
    <property type="term" value="F:ATP binding"/>
    <property type="evidence" value="ECO:0007669"/>
    <property type="project" value="UniProtKB-KW"/>
</dbReference>
<feature type="domain" description="ABC transmembrane type-1" evidence="9">
    <location>
        <begin position="50"/>
        <end position="299"/>
    </location>
</feature>
<evidence type="ECO:0000313" key="10">
    <source>
        <dbReference type="EMBL" id="PUZ22973.1"/>
    </source>
</evidence>
<dbReference type="Gene3D" id="3.40.50.300">
    <property type="entry name" value="P-loop containing nucleotide triphosphate hydrolases"/>
    <property type="match status" value="1"/>
</dbReference>
<keyword evidence="3" id="KW-0547">Nucleotide-binding</keyword>
<accession>A0A2T7BCZ1</accession>
<dbReference type="CDD" id="cd03228">
    <property type="entry name" value="ABCC_MRP_Like"/>
    <property type="match status" value="1"/>
</dbReference>
<dbReference type="InterPro" id="IPR011527">
    <property type="entry name" value="ABC1_TM_dom"/>
</dbReference>
<protein>
    <recommendedName>
        <fullName evidence="12">ABC transporter ATP-binding protein</fullName>
    </recommendedName>
</protein>
<keyword evidence="2 7" id="KW-0812">Transmembrane</keyword>
<feature type="transmembrane region" description="Helical" evidence="7">
    <location>
        <begin position="242"/>
        <end position="261"/>
    </location>
</feature>
<dbReference type="Pfam" id="PF00664">
    <property type="entry name" value="ABC_membrane"/>
    <property type="match status" value="1"/>
</dbReference>
<dbReference type="RefSeq" id="WP_108688717.1">
    <property type="nucleotide sequence ID" value="NZ_QCYK01000003.1"/>
</dbReference>
<dbReference type="InterPro" id="IPR003593">
    <property type="entry name" value="AAA+_ATPase"/>
</dbReference>
<organism evidence="10 11">
    <name type="scientific">Chitinophaga parva</name>
    <dbReference type="NCBI Taxonomy" id="2169414"/>
    <lineage>
        <taxon>Bacteria</taxon>
        <taxon>Pseudomonadati</taxon>
        <taxon>Bacteroidota</taxon>
        <taxon>Chitinophagia</taxon>
        <taxon>Chitinophagales</taxon>
        <taxon>Chitinophagaceae</taxon>
        <taxon>Chitinophaga</taxon>
    </lineage>
</organism>
<dbReference type="PROSITE" id="PS50929">
    <property type="entry name" value="ABC_TM1F"/>
    <property type="match status" value="1"/>
</dbReference>
<evidence type="ECO:0000256" key="1">
    <source>
        <dbReference type="ARBA" id="ARBA00004651"/>
    </source>
</evidence>
<sequence>MQRLFKNIWSLLIPVERKRVAFFVAGNTAVNLLDIACIACLLLVVKRYTNGQLQSLWPALGLAGLFILKHVTGHALYRHQVKTMNRIANRLSEANLAAYLHGSYQQFAGKDSSIFIRRIIHQPTEFAQYVLLNAQQLLSESMMVVFAVTALCWYNARLLGIITVALLPPALLLLMLTRRRLRRVKGQVKTLAARSLQYLREALGGFVEINVFRKHAYFIRRHAATQAELGHSIAQMQITQDLPGRVFEVFAILGLFLLVAAVRHSDAGYLVLIGAFMAAAYKIIPGISRIINLGTQLKAYQYSMDDLEAAPTAHAGTLPSPVVTLEAVGFAYPHATVLRGLDYQFKAGCLYGISGPSGQGKTTLFNLIAGFLEPGTGRIYSPRDLAYAKQEPFLLHTTIANNIVLFEENYDARKLQRVAALAGFSFPEGLEKMILEGGKNISGGQRQRIALARVLYKDAPVLLLDEPFSELDPASETLLLQHLRALAATGKTILLISHNPEAFQHCDVVLELSNNCIKERAVSFISNGSTGV</sequence>
<dbReference type="SMART" id="SM00382">
    <property type="entry name" value="AAA"/>
    <property type="match status" value="1"/>
</dbReference>
<dbReference type="EMBL" id="QCYK01000003">
    <property type="protein sequence ID" value="PUZ22973.1"/>
    <property type="molecule type" value="Genomic_DNA"/>
</dbReference>
<dbReference type="AlphaFoldDB" id="A0A2T7BCZ1"/>
<dbReference type="SUPFAM" id="SSF52540">
    <property type="entry name" value="P-loop containing nucleoside triphosphate hydrolases"/>
    <property type="match status" value="1"/>
</dbReference>
<name>A0A2T7BCZ1_9BACT</name>
<feature type="domain" description="ABC transporter" evidence="8">
    <location>
        <begin position="323"/>
        <end position="525"/>
    </location>
</feature>
<dbReference type="InterPro" id="IPR017871">
    <property type="entry name" value="ABC_transporter-like_CS"/>
</dbReference>
<dbReference type="PROSITE" id="PS00211">
    <property type="entry name" value="ABC_TRANSPORTER_1"/>
    <property type="match status" value="1"/>
</dbReference>
<feature type="transmembrane region" description="Helical" evidence="7">
    <location>
        <begin position="154"/>
        <end position="176"/>
    </location>
</feature>
<dbReference type="InterPro" id="IPR036640">
    <property type="entry name" value="ABC1_TM_sf"/>
</dbReference>
<dbReference type="InterPro" id="IPR039421">
    <property type="entry name" value="Type_1_exporter"/>
</dbReference>
<dbReference type="GO" id="GO:0034040">
    <property type="term" value="F:ATPase-coupled lipid transmembrane transporter activity"/>
    <property type="evidence" value="ECO:0007669"/>
    <property type="project" value="TreeGrafter"/>
</dbReference>
<dbReference type="Gene3D" id="1.20.1560.10">
    <property type="entry name" value="ABC transporter type 1, transmembrane domain"/>
    <property type="match status" value="1"/>
</dbReference>
<comment type="subcellular location">
    <subcellularLocation>
        <location evidence="1">Cell membrane</location>
        <topology evidence="1">Multi-pass membrane protein</topology>
    </subcellularLocation>
</comment>
<keyword evidence="11" id="KW-1185">Reference proteome</keyword>
<dbReference type="GO" id="GO:0005886">
    <property type="term" value="C:plasma membrane"/>
    <property type="evidence" value="ECO:0007669"/>
    <property type="project" value="UniProtKB-SubCell"/>
</dbReference>
<dbReference type="PANTHER" id="PTHR24221:SF654">
    <property type="entry name" value="ATP-BINDING CASSETTE SUB-FAMILY B MEMBER 6"/>
    <property type="match status" value="1"/>
</dbReference>
<feature type="transmembrane region" description="Helical" evidence="7">
    <location>
        <begin position="126"/>
        <end position="148"/>
    </location>
</feature>
<dbReference type="OrthoDB" id="1522160at2"/>
<dbReference type="Proteomes" id="UP000244450">
    <property type="component" value="Unassembled WGS sequence"/>
</dbReference>
<evidence type="ECO:0000259" key="9">
    <source>
        <dbReference type="PROSITE" id="PS50929"/>
    </source>
</evidence>
<feature type="transmembrane region" description="Helical" evidence="7">
    <location>
        <begin position="56"/>
        <end position="77"/>
    </location>
</feature>
<dbReference type="InterPro" id="IPR003439">
    <property type="entry name" value="ABC_transporter-like_ATP-bd"/>
</dbReference>
<evidence type="ECO:0000256" key="7">
    <source>
        <dbReference type="SAM" id="Phobius"/>
    </source>
</evidence>
<evidence type="ECO:0000256" key="3">
    <source>
        <dbReference type="ARBA" id="ARBA00022741"/>
    </source>
</evidence>
<feature type="transmembrane region" description="Helical" evidence="7">
    <location>
        <begin position="20"/>
        <end position="44"/>
    </location>
</feature>
<gene>
    <name evidence="10" type="ORF">DCC81_21410</name>
</gene>
<evidence type="ECO:0000256" key="5">
    <source>
        <dbReference type="ARBA" id="ARBA00022989"/>
    </source>
</evidence>
<dbReference type="GO" id="GO:0016887">
    <property type="term" value="F:ATP hydrolysis activity"/>
    <property type="evidence" value="ECO:0007669"/>
    <property type="project" value="InterPro"/>
</dbReference>
<evidence type="ECO:0000256" key="6">
    <source>
        <dbReference type="ARBA" id="ARBA00023136"/>
    </source>
</evidence>
<evidence type="ECO:0000256" key="2">
    <source>
        <dbReference type="ARBA" id="ARBA00022692"/>
    </source>
</evidence>
<dbReference type="Pfam" id="PF00005">
    <property type="entry name" value="ABC_tran"/>
    <property type="match status" value="1"/>
</dbReference>
<keyword evidence="5 7" id="KW-1133">Transmembrane helix</keyword>
<evidence type="ECO:0000313" key="11">
    <source>
        <dbReference type="Proteomes" id="UP000244450"/>
    </source>
</evidence>
<dbReference type="PANTHER" id="PTHR24221">
    <property type="entry name" value="ATP-BINDING CASSETTE SUB-FAMILY B"/>
    <property type="match status" value="1"/>
</dbReference>
<feature type="transmembrane region" description="Helical" evidence="7">
    <location>
        <begin position="267"/>
        <end position="284"/>
    </location>
</feature>
<dbReference type="SUPFAM" id="SSF90123">
    <property type="entry name" value="ABC transporter transmembrane region"/>
    <property type="match status" value="1"/>
</dbReference>
<proteinExistence type="predicted"/>